<proteinExistence type="inferred from homology"/>
<name>A0ABP4Q4V2_9ACTN</name>
<feature type="transmembrane region" description="Helical" evidence="8">
    <location>
        <begin position="32"/>
        <end position="50"/>
    </location>
</feature>
<reference evidence="11" key="1">
    <citation type="journal article" date="2019" name="Int. J. Syst. Evol. Microbiol.">
        <title>The Global Catalogue of Microorganisms (GCM) 10K type strain sequencing project: providing services to taxonomists for standard genome sequencing and annotation.</title>
        <authorList>
            <consortium name="The Broad Institute Genomics Platform"/>
            <consortium name="The Broad Institute Genome Sequencing Center for Infectious Disease"/>
            <person name="Wu L."/>
            <person name="Ma J."/>
        </authorList>
    </citation>
    <scope>NUCLEOTIDE SEQUENCE [LARGE SCALE GENOMIC DNA]</scope>
    <source>
        <strain evidence="11">JCM 15572</strain>
    </source>
</reference>
<feature type="transmembrane region" description="Helical" evidence="8">
    <location>
        <begin position="409"/>
        <end position="428"/>
    </location>
</feature>
<sequence length="438" mass="44584">MLGFFVVALDAQIVNVALPDIGRTLGGGLSGLQWVVTGYTLTFSALILFAGSVSDRIGARRAYALGMLLFAVASAGCGFAPSLGTLIVARLLQGAGAALVTPTSLALIREGFTDSRQRTRAVGLWAVGGSVAAAAGPIAGGALTLLDWRLIFWVNLPVAAFALACVSRTASAPRRPARFDPVGQVSAIVALGSLSYVVIEGGSRGWTSPVIVGLTAATAVAAIAFVTSQARGQEPMLPLSLFRSRQLSVALAIAFTSMAAFYGVVFVQSLHFQQQRGASALLTGLLFLPMTGLVTIISSQAAALTSRFGPRALVTTGLLVQCGGLVLIVAMPVSAPLWNVAAAMVPVGVGGALTVPPIASLVLDHAPSGLAGTASGVLNTFRQLGGSLGVAGIGAIIAGHRLFMEGLRTGLIATVAVLGVTAALSLTLRKPHDPTEER</sequence>
<evidence type="ECO:0000256" key="1">
    <source>
        <dbReference type="ARBA" id="ARBA00004651"/>
    </source>
</evidence>
<keyword evidence="5 8" id="KW-0812">Transmembrane</keyword>
<evidence type="ECO:0000256" key="3">
    <source>
        <dbReference type="ARBA" id="ARBA00022448"/>
    </source>
</evidence>
<feature type="transmembrane region" description="Helical" evidence="8">
    <location>
        <begin position="150"/>
        <end position="170"/>
    </location>
</feature>
<feature type="transmembrane region" description="Helical" evidence="8">
    <location>
        <begin position="337"/>
        <end position="363"/>
    </location>
</feature>
<feature type="transmembrane region" description="Helical" evidence="8">
    <location>
        <begin position="182"/>
        <end position="199"/>
    </location>
</feature>
<protein>
    <submittedName>
        <fullName evidence="10">MFS transporter</fullName>
    </submittedName>
</protein>
<keyword evidence="3" id="KW-0813">Transport</keyword>
<comment type="caution">
    <text evidence="10">The sequence shown here is derived from an EMBL/GenBank/DDBJ whole genome shotgun (WGS) entry which is preliminary data.</text>
</comment>
<evidence type="ECO:0000313" key="11">
    <source>
        <dbReference type="Proteomes" id="UP001501705"/>
    </source>
</evidence>
<evidence type="ECO:0000313" key="10">
    <source>
        <dbReference type="EMBL" id="GAA1598736.1"/>
    </source>
</evidence>
<accession>A0ABP4Q4V2</accession>
<feature type="transmembrane region" description="Helical" evidence="8">
    <location>
        <begin position="205"/>
        <end position="226"/>
    </location>
</feature>
<dbReference type="InterPro" id="IPR036259">
    <property type="entry name" value="MFS_trans_sf"/>
</dbReference>
<feature type="domain" description="Major facilitator superfamily (MFS) profile" evidence="9">
    <location>
        <begin position="1"/>
        <end position="431"/>
    </location>
</feature>
<comment type="subcellular location">
    <subcellularLocation>
        <location evidence="1">Cell membrane</location>
        <topology evidence="1">Multi-pass membrane protein</topology>
    </subcellularLocation>
</comment>
<dbReference type="PANTHER" id="PTHR42718">
    <property type="entry name" value="MAJOR FACILITATOR SUPERFAMILY MULTIDRUG TRANSPORTER MFSC"/>
    <property type="match status" value="1"/>
</dbReference>
<evidence type="ECO:0000256" key="7">
    <source>
        <dbReference type="ARBA" id="ARBA00023136"/>
    </source>
</evidence>
<keyword evidence="7 8" id="KW-0472">Membrane</keyword>
<feature type="transmembrane region" description="Helical" evidence="8">
    <location>
        <begin position="247"/>
        <end position="268"/>
    </location>
</feature>
<dbReference type="PANTHER" id="PTHR42718:SF9">
    <property type="entry name" value="MAJOR FACILITATOR SUPERFAMILY MULTIDRUG TRANSPORTER MFSC"/>
    <property type="match status" value="1"/>
</dbReference>
<dbReference type="SUPFAM" id="SSF103473">
    <property type="entry name" value="MFS general substrate transporter"/>
    <property type="match status" value="1"/>
</dbReference>
<evidence type="ECO:0000256" key="5">
    <source>
        <dbReference type="ARBA" id="ARBA00022692"/>
    </source>
</evidence>
<evidence type="ECO:0000256" key="6">
    <source>
        <dbReference type="ARBA" id="ARBA00022989"/>
    </source>
</evidence>
<keyword evidence="4" id="KW-1003">Cell membrane</keyword>
<feature type="transmembrane region" description="Helical" evidence="8">
    <location>
        <begin position="62"/>
        <end position="81"/>
    </location>
</feature>
<gene>
    <name evidence="10" type="ORF">GCM10009804_64120</name>
</gene>
<dbReference type="Gene3D" id="1.20.1250.20">
    <property type="entry name" value="MFS general substrate transporter like domains"/>
    <property type="match status" value="1"/>
</dbReference>
<dbReference type="InterPro" id="IPR004638">
    <property type="entry name" value="EmrB-like"/>
</dbReference>
<dbReference type="InterPro" id="IPR011701">
    <property type="entry name" value="MFS"/>
</dbReference>
<feature type="transmembrane region" description="Helical" evidence="8">
    <location>
        <begin position="280"/>
        <end position="305"/>
    </location>
</feature>
<evidence type="ECO:0000256" key="2">
    <source>
        <dbReference type="ARBA" id="ARBA00008537"/>
    </source>
</evidence>
<evidence type="ECO:0000256" key="8">
    <source>
        <dbReference type="SAM" id="Phobius"/>
    </source>
</evidence>
<keyword evidence="11" id="KW-1185">Reference proteome</keyword>
<feature type="transmembrane region" description="Helical" evidence="8">
    <location>
        <begin position="384"/>
        <end position="403"/>
    </location>
</feature>
<dbReference type="InterPro" id="IPR020846">
    <property type="entry name" value="MFS_dom"/>
</dbReference>
<dbReference type="EMBL" id="BAAAPH010000026">
    <property type="protein sequence ID" value="GAA1598736.1"/>
    <property type="molecule type" value="Genomic_DNA"/>
</dbReference>
<comment type="similarity">
    <text evidence="2">Belongs to the major facilitator superfamily. EmrB family.</text>
</comment>
<keyword evidence="6 8" id="KW-1133">Transmembrane helix</keyword>
<dbReference type="Proteomes" id="UP001501705">
    <property type="component" value="Unassembled WGS sequence"/>
</dbReference>
<dbReference type="PROSITE" id="PS50850">
    <property type="entry name" value="MFS"/>
    <property type="match status" value="1"/>
</dbReference>
<dbReference type="CDD" id="cd17321">
    <property type="entry name" value="MFS_MMR_MDR_like"/>
    <property type="match status" value="1"/>
</dbReference>
<feature type="transmembrane region" description="Helical" evidence="8">
    <location>
        <begin position="312"/>
        <end position="331"/>
    </location>
</feature>
<dbReference type="NCBIfam" id="TIGR00711">
    <property type="entry name" value="efflux_EmrB"/>
    <property type="match status" value="1"/>
</dbReference>
<feature type="transmembrane region" description="Helical" evidence="8">
    <location>
        <begin position="121"/>
        <end position="144"/>
    </location>
</feature>
<dbReference type="Pfam" id="PF07690">
    <property type="entry name" value="MFS_1"/>
    <property type="match status" value="1"/>
</dbReference>
<organism evidence="10 11">
    <name type="scientific">Kribbella hippodromi</name>
    <dbReference type="NCBI Taxonomy" id="434347"/>
    <lineage>
        <taxon>Bacteria</taxon>
        <taxon>Bacillati</taxon>
        <taxon>Actinomycetota</taxon>
        <taxon>Actinomycetes</taxon>
        <taxon>Propionibacteriales</taxon>
        <taxon>Kribbellaceae</taxon>
        <taxon>Kribbella</taxon>
    </lineage>
</organism>
<dbReference type="Gene3D" id="1.20.1720.10">
    <property type="entry name" value="Multidrug resistance protein D"/>
    <property type="match status" value="1"/>
</dbReference>
<evidence type="ECO:0000259" key="9">
    <source>
        <dbReference type="PROSITE" id="PS50850"/>
    </source>
</evidence>
<evidence type="ECO:0000256" key="4">
    <source>
        <dbReference type="ARBA" id="ARBA00022475"/>
    </source>
</evidence>